<feature type="transmembrane region" description="Helical" evidence="1">
    <location>
        <begin position="238"/>
        <end position="257"/>
    </location>
</feature>
<dbReference type="AlphaFoldDB" id="A0AA39Y6D0"/>
<reference evidence="2" key="1">
    <citation type="submission" date="2023-06" db="EMBL/GenBank/DDBJ databases">
        <title>Genome-scale phylogeny and comparative genomics of the fungal order Sordariales.</title>
        <authorList>
            <consortium name="Lawrence Berkeley National Laboratory"/>
            <person name="Hensen N."/>
            <person name="Bonometti L."/>
            <person name="Westerberg I."/>
            <person name="Brannstrom I.O."/>
            <person name="Guillou S."/>
            <person name="Cros-Aarteil S."/>
            <person name="Calhoun S."/>
            <person name="Haridas S."/>
            <person name="Kuo A."/>
            <person name="Mondo S."/>
            <person name="Pangilinan J."/>
            <person name="Riley R."/>
            <person name="Labutti K."/>
            <person name="Andreopoulos B."/>
            <person name="Lipzen A."/>
            <person name="Chen C."/>
            <person name="Yanf M."/>
            <person name="Daum C."/>
            <person name="Ng V."/>
            <person name="Clum A."/>
            <person name="Steindorff A."/>
            <person name="Ohm R."/>
            <person name="Martin F."/>
            <person name="Silar P."/>
            <person name="Natvig D."/>
            <person name="Lalanne C."/>
            <person name="Gautier V."/>
            <person name="Ament-Velasquez S.L."/>
            <person name="Kruys A."/>
            <person name="Hutchinson M.I."/>
            <person name="Powell A.J."/>
            <person name="Barry K."/>
            <person name="Miller A.N."/>
            <person name="Grigoriev I.V."/>
            <person name="Debuchy R."/>
            <person name="Gladieux P."/>
            <person name="Thoren M.H."/>
            <person name="Johannesson H."/>
        </authorList>
    </citation>
    <scope>NUCLEOTIDE SEQUENCE</scope>
    <source>
        <strain evidence="2">SMH2532-1</strain>
    </source>
</reference>
<keyword evidence="1" id="KW-0472">Membrane</keyword>
<keyword evidence="3" id="KW-1185">Reference proteome</keyword>
<feature type="transmembrane region" description="Helical" evidence="1">
    <location>
        <begin position="103"/>
        <end position="121"/>
    </location>
</feature>
<dbReference type="Proteomes" id="UP001174936">
    <property type="component" value="Unassembled WGS sequence"/>
</dbReference>
<comment type="caution">
    <text evidence="2">The sequence shown here is derived from an EMBL/GenBank/DDBJ whole genome shotgun (WGS) entry which is preliminary data.</text>
</comment>
<name>A0AA39Y6D0_9PEZI</name>
<protein>
    <submittedName>
        <fullName evidence="2">Uncharacterized protein</fullName>
    </submittedName>
</protein>
<keyword evidence="1" id="KW-0812">Transmembrane</keyword>
<proteinExistence type="predicted"/>
<feature type="transmembrane region" description="Helical" evidence="1">
    <location>
        <begin position="166"/>
        <end position="184"/>
    </location>
</feature>
<feature type="transmembrane region" description="Helical" evidence="1">
    <location>
        <begin position="22"/>
        <end position="40"/>
    </location>
</feature>
<evidence type="ECO:0000256" key="1">
    <source>
        <dbReference type="SAM" id="Phobius"/>
    </source>
</evidence>
<feature type="transmembrane region" description="Helical" evidence="1">
    <location>
        <begin position="61"/>
        <end position="83"/>
    </location>
</feature>
<organism evidence="2 3">
    <name type="scientific">Cercophora newfieldiana</name>
    <dbReference type="NCBI Taxonomy" id="92897"/>
    <lineage>
        <taxon>Eukaryota</taxon>
        <taxon>Fungi</taxon>
        <taxon>Dikarya</taxon>
        <taxon>Ascomycota</taxon>
        <taxon>Pezizomycotina</taxon>
        <taxon>Sordariomycetes</taxon>
        <taxon>Sordariomycetidae</taxon>
        <taxon>Sordariales</taxon>
        <taxon>Lasiosphaeriaceae</taxon>
        <taxon>Cercophora</taxon>
    </lineage>
</organism>
<evidence type="ECO:0000313" key="2">
    <source>
        <dbReference type="EMBL" id="KAK0646877.1"/>
    </source>
</evidence>
<accession>A0AA39Y6D0</accession>
<sequence length="260" mass="29430">MANTSTPINPTPLTDIANTGRYAPTAELILIIGTLAPLLTHPFLPAYKNNSPHKASARQPSFPICAFSHFCLIHLPNFFLWVLDAILPEKDSVRDFLPEFVILPRWILCVNFLCWYVPLFAGPPWRQVSEKTRDDFEETAGVAEFVLGFELIRVSSIVCADATSSWVLGAMGGFSAWIFLMVFLDLPSRFDEKTGESLGHPTVTATWLYRFTSRREKRWSWLPQNGAAEDFRPDWSRALEVLTLSSAVVVAVGYYWALWR</sequence>
<keyword evidence="1" id="KW-1133">Transmembrane helix</keyword>
<gene>
    <name evidence="2" type="ORF">B0T16DRAFT_414413</name>
</gene>
<evidence type="ECO:0000313" key="3">
    <source>
        <dbReference type="Proteomes" id="UP001174936"/>
    </source>
</evidence>
<dbReference type="EMBL" id="JAULSV010000004">
    <property type="protein sequence ID" value="KAK0646877.1"/>
    <property type="molecule type" value="Genomic_DNA"/>
</dbReference>